<keyword evidence="2" id="KW-0285">Flavoprotein</keyword>
<dbReference type="SUPFAM" id="SSF51412">
    <property type="entry name" value="Inosine monophosphate dehydrogenase (IMPDH)"/>
    <property type="match status" value="1"/>
</dbReference>
<evidence type="ECO:0000256" key="3">
    <source>
        <dbReference type="ARBA" id="ARBA00022643"/>
    </source>
</evidence>
<evidence type="ECO:0000256" key="5">
    <source>
        <dbReference type="ARBA" id="ARBA00023033"/>
    </source>
</evidence>
<organism evidence="6 7">
    <name type="scientific">Amycolatopsis acidicola</name>
    <dbReference type="NCBI Taxonomy" id="2596893"/>
    <lineage>
        <taxon>Bacteria</taxon>
        <taxon>Bacillati</taxon>
        <taxon>Actinomycetota</taxon>
        <taxon>Actinomycetes</taxon>
        <taxon>Pseudonocardiales</taxon>
        <taxon>Pseudonocardiaceae</taxon>
        <taxon>Amycolatopsis</taxon>
    </lineage>
</organism>
<name>A0A5N0UVE9_9PSEU</name>
<keyword evidence="3" id="KW-0288">FMN</keyword>
<protein>
    <submittedName>
        <fullName evidence="6">Nitronate monooxygenase</fullName>
    </submittedName>
</protein>
<evidence type="ECO:0000256" key="4">
    <source>
        <dbReference type="ARBA" id="ARBA00023002"/>
    </source>
</evidence>
<keyword evidence="7" id="KW-1185">Reference proteome</keyword>
<accession>A0A5N0UVE9</accession>
<sequence length="287" mass="29267">MLRVSGPELVAAACSAGVIGAFPTANAGGELDRWLRTIELALGECPSPAPYAANLIMRGPRTAEHLEVLLAHRTEVVITSVGSPAPVIGPLHEAGALVLADVATLAHARKAAEAGADGLVLLTAGAGGQTGWLNPFAFTRAVRGFYDGLIVLAGGIADGHALRAAVTLGADLGYMGTRFIATPESLASPEYREMLVSASMDDVVLTSAFTGLPSSMLAPSIRAAGLDPSRLDESVDPATAAELYGAGSGTRRWTDVKSAGHSVSGVEAVRTAAEVVAQTFAEFHGDG</sequence>
<dbReference type="Proteomes" id="UP000319769">
    <property type="component" value="Unassembled WGS sequence"/>
</dbReference>
<keyword evidence="4" id="KW-0560">Oxidoreductase</keyword>
<dbReference type="GO" id="GO:0018580">
    <property type="term" value="F:nitronate monooxygenase activity"/>
    <property type="evidence" value="ECO:0007669"/>
    <property type="project" value="InterPro"/>
</dbReference>
<keyword evidence="5 6" id="KW-0503">Monooxygenase</keyword>
<evidence type="ECO:0000256" key="1">
    <source>
        <dbReference type="ARBA" id="ARBA00009881"/>
    </source>
</evidence>
<comment type="caution">
    <text evidence="6">The sequence shown here is derived from an EMBL/GenBank/DDBJ whole genome shotgun (WGS) entry which is preliminary data.</text>
</comment>
<dbReference type="CDD" id="cd04730">
    <property type="entry name" value="NPD_like"/>
    <property type="match status" value="1"/>
</dbReference>
<dbReference type="PANTHER" id="PTHR42747">
    <property type="entry name" value="NITRONATE MONOOXYGENASE-RELATED"/>
    <property type="match status" value="1"/>
</dbReference>
<dbReference type="InterPro" id="IPR004136">
    <property type="entry name" value="NMO"/>
</dbReference>
<dbReference type="EMBL" id="VMNW02000046">
    <property type="protein sequence ID" value="KAA9156788.1"/>
    <property type="molecule type" value="Genomic_DNA"/>
</dbReference>
<reference evidence="6" key="1">
    <citation type="submission" date="2019-09" db="EMBL/GenBank/DDBJ databases">
        <authorList>
            <person name="Teo W.F.A."/>
            <person name="Duangmal K."/>
        </authorList>
    </citation>
    <scope>NUCLEOTIDE SEQUENCE [LARGE SCALE GENOMIC DNA]</scope>
    <source>
        <strain evidence="6">K81G1</strain>
    </source>
</reference>
<dbReference type="Pfam" id="PF03060">
    <property type="entry name" value="NMO"/>
    <property type="match status" value="1"/>
</dbReference>
<proteinExistence type="inferred from homology"/>
<dbReference type="InterPro" id="IPR013785">
    <property type="entry name" value="Aldolase_TIM"/>
</dbReference>
<evidence type="ECO:0000313" key="6">
    <source>
        <dbReference type="EMBL" id="KAA9156788.1"/>
    </source>
</evidence>
<dbReference type="Gene3D" id="3.20.20.70">
    <property type="entry name" value="Aldolase class I"/>
    <property type="match status" value="1"/>
</dbReference>
<dbReference type="OrthoDB" id="9778912at2"/>
<dbReference type="PANTHER" id="PTHR42747:SF4">
    <property type="entry name" value="BLR1330 PROTEIN"/>
    <property type="match status" value="1"/>
</dbReference>
<evidence type="ECO:0000256" key="2">
    <source>
        <dbReference type="ARBA" id="ARBA00022630"/>
    </source>
</evidence>
<dbReference type="AlphaFoldDB" id="A0A5N0UVE9"/>
<comment type="similarity">
    <text evidence="1">Belongs to the nitronate monooxygenase family. NMO class I subfamily.</text>
</comment>
<gene>
    <name evidence="6" type="ORF">FPZ12_026570</name>
</gene>
<evidence type="ECO:0000313" key="7">
    <source>
        <dbReference type="Proteomes" id="UP000319769"/>
    </source>
</evidence>